<dbReference type="AlphaFoldDB" id="A0A3P8V698"/>
<sequence length="154" mass="17729">MVNHRLPSNFYNEVDGDCIKILGGVISICGKCGKTTRAEWRKRECNPIHYSSLRSRHQVPTVPRTKIHLCPNQFIQGTCHSDTALDWFQMEPFMYKDTLQTQVLESAAASVKFGANLTDRKLTDFQEEQMGQLYELMLESTKPNRQFDIQEDGK</sequence>
<name>A0A3P8V698_CYNSE</name>
<proteinExistence type="predicted"/>
<protein>
    <submittedName>
        <fullName evidence="1">Uncharacterized protein</fullName>
    </submittedName>
</protein>
<dbReference type="Ensembl" id="ENSCSET00000010203.1">
    <property type="protein sequence ID" value="ENSCSEP00000010082.1"/>
    <property type="gene ID" value="ENSCSEG00000006473.1"/>
</dbReference>
<dbReference type="FunCoup" id="A0A3P8V698">
    <property type="interactions" value="1011"/>
</dbReference>
<keyword evidence="2" id="KW-1185">Reference proteome</keyword>
<reference evidence="1 2" key="1">
    <citation type="journal article" date="2014" name="Nat. Genet.">
        <title>Whole-genome sequence of a flatfish provides insights into ZW sex chromosome evolution and adaptation to a benthic lifestyle.</title>
        <authorList>
            <person name="Chen S."/>
            <person name="Zhang G."/>
            <person name="Shao C."/>
            <person name="Huang Q."/>
            <person name="Liu G."/>
            <person name="Zhang P."/>
            <person name="Song W."/>
            <person name="An N."/>
            <person name="Chalopin D."/>
            <person name="Volff J.N."/>
            <person name="Hong Y."/>
            <person name="Li Q."/>
            <person name="Sha Z."/>
            <person name="Zhou H."/>
            <person name="Xie M."/>
            <person name="Yu Q."/>
            <person name="Liu Y."/>
            <person name="Xiang H."/>
            <person name="Wang N."/>
            <person name="Wu K."/>
            <person name="Yang C."/>
            <person name="Zhou Q."/>
            <person name="Liao X."/>
            <person name="Yang L."/>
            <person name="Hu Q."/>
            <person name="Zhang J."/>
            <person name="Meng L."/>
            <person name="Jin L."/>
            <person name="Tian Y."/>
            <person name="Lian J."/>
            <person name="Yang J."/>
            <person name="Miao G."/>
            <person name="Liu S."/>
            <person name="Liang Z."/>
            <person name="Yan F."/>
            <person name="Li Y."/>
            <person name="Sun B."/>
            <person name="Zhang H."/>
            <person name="Zhang J."/>
            <person name="Zhu Y."/>
            <person name="Du M."/>
            <person name="Zhao Y."/>
            <person name="Schartl M."/>
            <person name="Tang Q."/>
            <person name="Wang J."/>
        </authorList>
    </citation>
    <scope>NUCLEOTIDE SEQUENCE</scope>
</reference>
<dbReference type="Proteomes" id="UP000265120">
    <property type="component" value="Chromosome 18"/>
</dbReference>
<reference evidence="1" key="2">
    <citation type="submission" date="2025-08" db="UniProtKB">
        <authorList>
            <consortium name="Ensembl"/>
        </authorList>
    </citation>
    <scope>IDENTIFICATION</scope>
</reference>
<organism evidence="1 2">
    <name type="scientific">Cynoglossus semilaevis</name>
    <name type="common">Tongue sole</name>
    <dbReference type="NCBI Taxonomy" id="244447"/>
    <lineage>
        <taxon>Eukaryota</taxon>
        <taxon>Metazoa</taxon>
        <taxon>Chordata</taxon>
        <taxon>Craniata</taxon>
        <taxon>Vertebrata</taxon>
        <taxon>Euteleostomi</taxon>
        <taxon>Actinopterygii</taxon>
        <taxon>Neopterygii</taxon>
        <taxon>Teleostei</taxon>
        <taxon>Neoteleostei</taxon>
        <taxon>Acanthomorphata</taxon>
        <taxon>Carangaria</taxon>
        <taxon>Pleuronectiformes</taxon>
        <taxon>Pleuronectoidei</taxon>
        <taxon>Cynoglossidae</taxon>
        <taxon>Cynoglossinae</taxon>
        <taxon>Cynoglossus</taxon>
    </lineage>
</organism>
<evidence type="ECO:0000313" key="2">
    <source>
        <dbReference type="Proteomes" id="UP000265120"/>
    </source>
</evidence>
<dbReference type="STRING" id="244447.ENSCSEP00000010082"/>
<evidence type="ECO:0000313" key="1">
    <source>
        <dbReference type="Ensembl" id="ENSCSEP00000010082.1"/>
    </source>
</evidence>
<accession>A0A3P8V698</accession>
<dbReference type="InParanoid" id="A0A3P8V698"/>
<reference evidence="1" key="3">
    <citation type="submission" date="2025-09" db="UniProtKB">
        <authorList>
            <consortium name="Ensembl"/>
        </authorList>
    </citation>
    <scope>IDENTIFICATION</scope>
</reference>
<dbReference type="GeneTree" id="ENSGT00940000179546"/>